<dbReference type="Proteomes" id="UP001266305">
    <property type="component" value="Unassembled WGS sequence"/>
</dbReference>
<name>A0ABQ9TYI7_SAGOE</name>
<evidence type="ECO:0000256" key="1">
    <source>
        <dbReference type="SAM" id="MobiDB-lite"/>
    </source>
</evidence>
<evidence type="ECO:0000313" key="3">
    <source>
        <dbReference type="Proteomes" id="UP001266305"/>
    </source>
</evidence>
<reference evidence="2 3" key="1">
    <citation type="submission" date="2023-05" db="EMBL/GenBank/DDBJ databases">
        <title>B98-5 Cell Line De Novo Hybrid Assembly: An Optical Mapping Approach.</title>
        <authorList>
            <person name="Kananen K."/>
            <person name="Auerbach J.A."/>
            <person name="Kautto E."/>
            <person name="Blachly J.S."/>
        </authorList>
    </citation>
    <scope>NUCLEOTIDE SEQUENCE [LARGE SCALE GENOMIC DNA]</scope>
    <source>
        <strain evidence="2">B95-8</strain>
        <tissue evidence="2">Cell line</tissue>
    </source>
</reference>
<protein>
    <submittedName>
        <fullName evidence="2">Uncharacterized protein</fullName>
    </submittedName>
</protein>
<organism evidence="2 3">
    <name type="scientific">Saguinus oedipus</name>
    <name type="common">Cotton-top tamarin</name>
    <name type="synonym">Oedipomidas oedipus</name>
    <dbReference type="NCBI Taxonomy" id="9490"/>
    <lineage>
        <taxon>Eukaryota</taxon>
        <taxon>Metazoa</taxon>
        <taxon>Chordata</taxon>
        <taxon>Craniata</taxon>
        <taxon>Vertebrata</taxon>
        <taxon>Euteleostomi</taxon>
        <taxon>Mammalia</taxon>
        <taxon>Eutheria</taxon>
        <taxon>Euarchontoglires</taxon>
        <taxon>Primates</taxon>
        <taxon>Haplorrhini</taxon>
        <taxon>Platyrrhini</taxon>
        <taxon>Cebidae</taxon>
        <taxon>Callitrichinae</taxon>
        <taxon>Saguinus</taxon>
    </lineage>
</organism>
<sequence>NSLIASLLEGPVRIFRTKDSGVLNPQPYILISPIALPIAPTSKVRFQTIVSSRKCSGKEIPVVSPPFRARKRLVTIRTPTEGSSPRVPLGSEKTKT</sequence>
<dbReference type="EMBL" id="JASSZA010000018">
    <property type="protein sequence ID" value="KAK2089589.1"/>
    <property type="molecule type" value="Genomic_DNA"/>
</dbReference>
<feature type="region of interest" description="Disordered" evidence="1">
    <location>
        <begin position="77"/>
        <end position="96"/>
    </location>
</feature>
<feature type="non-terminal residue" evidence="2">
    <location>
        <position position="1"/>
    </location>
</feature>
<keyword evidence="3" id="KW-1185">Reference proteome</keyword>
<proteinExistence type="predicted"/>
<comment type="caution">
    <text evidence="2">The sequence shown here is derived from an EMBL/GenBank/DDBJ whole genome shotgun (WGS) entry which is preliminary data.</text>
</comment>
<accession>A0ABQ9TYI7</accession>
<evidence type="ECO:0000313" key="2">
    <source>
        <dbReference type="EMBL" id="KAK2089589.1"/>
    </source>
</evidence>
<gene>
    <name evidence="2" type="ORF">P7K49_032255</name>
</gene>